<organism evidence="1 2">
    <name type="scientific">Streblomastix strix</name>
    <dbReference type="NCBI Taxonomy" id="222440"/>
    <lineage>
        <taxon>Eukaryota</taxon>
        <taxon>Metamonada</taxon>
        <taxon>Preaxostyla</taxon>
        <taxon>Oxymonadida</taxon>
        <taxon>Streblomastigidae</taxon>
        <taxon>Streblomastix</taxon>
    </lineage>
</organism>
<evidence type="ECO:0000313" key="2">
    <source>
        <dbReference type="Proteomes" id="UP000324800"/>
    </source>
</evidence>
<sequence length="86" mass="9976">MAQLVSPYLTSGPPKICIPIRGETGIRRKFAKELKDLTSGMSLKEGWSAWNDNAEKRTLLFQCLISLIMDYRQRKVVSELHRRIQR</sequence>
<proteinExistence type="predicted"/>
<reference evidence="1 2" key="1">
    <citation type="submission" date="2019-03" db="EMBL/GenBank/DDBJ databases">
        <title>Single cell metagenomics reveals metabolic interactions within the superorganism composed of flagellate Streblomastix strix and complex community of Bacteroidetes bacteria on its surface.</title>
        <authorList>
            <person name="Treitli S.C."/>
            <person name="Kolisko M."/>
            <person name="Husnik F."/>
            <person name="Keeling P."/>
            <person name="Hampl V."/>
        </authorList>
    </citation>
    <scope>NUCLEOTIDE SEQUENCE [LARGE SCALE GENOMIC DNA]</scope>
    <source>
        <strain evidence="1">ST1C</strain>
    </source>
</reference>
<comment type="caution">
    <text evidence="1">The sequence shown here is derived from an EMBL/GenBank/DDBJ whole genome shotgun (WGS) entry which is preliminary data.</text>
</comment>
<dbReference type="EMBL" id="SNRW01006178">
    <property type="protein sequence ID" value="KAA6383571.1"/>
    <property type="molecule type" value="Genomic_DNA"/>
</dbReference>
<dbReference type="AlphaFoldDB" id="A0A5J4VLV0"/>
<accession>A0A5J4VLV0</accession>
<protein>
    <submittedName>
        <fullName evidence="1">Uncharacterized protein</fullName>
    </submittedName>
</protein>
<evidence type="ECO:0000313" key="1">
    <source>
        <dbReference type="EMBL" id="KAA6383571.1"/>
    </source>
</evidence>
<gene>
    <name evidence="1" type="ORF">EZS28_020901</name>
</gene>
<name>A0A5J4VLV0_9EUKA</name>
<dbReference type="Proteomes" id="UP000324800">
    <property type="component" value="Unassembled WGS sequence"/>
</dbReference>